<evidence type="ECO:0000256" key="1">
    <source>
        <dbReference type="SAM" id="MobiDB-lite"/>
    </source>
</evidence>
<dbReference type="AlphaFoldDB" id="A0AA37NLG4"/>
<organism evidence="4 5">
    <name type="scientific">Alistipes finegoldii</name>
    <dbReference type="NCBI Taxonomy" id="214856"/>
    <lineage>
        <taxon>Bacteria</taxon>
        <taxon>Pseudomonadati</taxon>
        <taxon>Bacteroidota</taxon>
        <taxon>Bacteroidia</taxon>
        <taxon>Bacteroidales</taxon>
        <taxon>Rikenellaceae</taxon>
        <taxon>Alistipes</taxon>
    </lineage>
</organism>
<dbReference type="PANTHER" id="PTHR36919">
    <property type="entry name" value="BLR1215 PROTEIN"/>
    <property type="match status" value="1"/>
</dbReference>
<dbReference type="PANTHER" id="PTHR36919:SF2">
    <property type="entry name" value="BLL6627 PROTEIN"/>
    <property type="match status" value="1"/>
</dbReference>
<accession>A0AA37NLG4</accession>
<protein>
    <recommendedName>
        <fullName evidence="3">DUF2147 domain-containing protein</fullName>
    </recommendedName>
</protein>
<name>A0AA37NLG4_9BACT</name>
<feature type="domain" description="DUF2147" evidence="3">
    <location>
        <begin position="31"/>
        <end position="148"/>
    </location>
</feature>
<feature type="chain" id="PRO_5041320006" description="DUF2147 domain-containing protein" evidence="2">
    <location>
        <begin position="24"/>
        <end position="150"/>
    </location>
</feature>
<feature type="compositionally biased region" description="Basic and acidic residues" evidence="1">
    <location>
        <begin position="71"/>
        <end position="87"/>
    </location>
</feature>
<dbReference type="RefSeq" id="WP_009598915.1">
    <property type="nucleotide sequence ID" value="NZ_AP025581.1"/>
</dbReference>
<feature type="signal peptide" evidence="2">
    <location>
        <begin position="1"/>
        <end position="23"/>
    </location>
</feature>
<evidence type="ECO:0000313" key="4">
    <source>
        <dbReference type="EMBL" id="GKI18851.1"/>
    </source>
</evidence>
<dbReference type="InterPro" id="IPR019223">
    <property type="entry name" value="DUF2147"/>
</dbReference>
<comment type="caution">
    <text evidence="4">The sequence shown here is derived from an EMBL/GenBank/DDBJ whole genome shotgun (WGS) entry which is preliminary data.</text>
</comment>
<gene>
    <name evidence="4" type="ORF">CE91St16_17590</name>
</gene>
<dbReference type="Pfam" id="PF09917">
    <property type="entry name" value="DUF2147"/>
    <property type="match status" value="1"/>
</dbReference>
<reference evidence="4" key="1">
    <citation type="submission" date="2022-01" db="EMBL/GenBank/DDBJ databases">
        <title>Novel bile acid biosynthetic pathways are enriched in the microbiome of centenarians.</title>
        <authorList>
            <person name="Sato Y."/>
            <person name="Atarashi K."/>
            <person name="Plichta R.D."/>
            <person name="Arai Y."/>
            <person name="Sasajima S."/>
            <person name="Kearney M.S."/>
            <person name="Suda W."/>
            <person name="Takeshita K."/>
            <person name="Sasaki T."/>
            <person name="Okamoto S."/>
            <person name="Skelly N.A."/>
            <person name="Okamura Y."/>
            <person name="Vlamakis H."/>
            <person name="Li Y."/>
            <person name="Tanoue T."/>
            <person name="Takei H."/>
            <person name="Nittono H."/>
            <person name="Narushima S."/>
            <person name="Irie J."/>
            <person name="Itoh H."/>
            <person name="Moriya K."/>
            <person name="Sugiura Y."/>
            <person name="Suematsu M."/>
            <person name="Moritoki N."/>
            <person name="Shibata S."/>
            <person name="Littman R.D."/>
            <person name="Fischbach A.M."/>
            <person name="Uwamino Y."/>
            <person name="Inoue T."/>
            <person name="Honda A."/>
            <person name="Hattori M."/>
            <person name="Murai T."/>
            <person name="Xavier J.R."/>
            <person name="Hirose N."/>
            <person name="Honda K."/>
        </authorList>
    </citation>
    <scope>NUCLEOTIDE SEQUENCE</scope>
    <source>
        <strain evidence="4">CE91-St16</strain>
    </source>
</reference>
<dbReference type="EMBL" id="BQOL01000001">
    <property type="protein sequence ID" value="GKI18851.1"/>
    <property type="molecule type" value="Genomic_DNA"/>
</dbReference>
<keyword evidence="2" id="KW-0732">Signal</keyword>
<dbReference type="Gene3D" id="2.40.128.520">
    <property type="match status" value="1"/>
</dbReference>
<sequence>MKGTLKKLIVLAAALFAAAGVAAQDADRIVGIYKAVEEGKESKVEFTRRPDGTYRGQIVWLRNPNNPDGTPKLDAKNPDKSKRSGRADRVVVVDGVKYDAEKGVWNGGRVYDPTKGKSYKVEVSFEDDRTLRVKGSLLGFSRSVYWQKIE</sequence>
<evidence type="ECO:0000256" key="2">
    <source>
        <dbReference type="SAM" id="SignalP"/>
    </source>
</evidence>
<evidence type="ECO:0000313" key="5">
    <source>
        <dbReference type="Proteomes" id="UP001055105"/>
    </source>
</evidence>
<dbReference type="Proteomes" id="UP001055105">
    <property type="component" value="Unassembled WGS sequence"/>
</dbReference>
<feature type="region of interest" description="Disordered" evidence="1">
    <location>
        <begin position="59"/>
        <end position="87"/>
    </location>
</feature>
<proteinExistence type="predicted"/>
<evidence type="ECO:0000259" key="3">
    <source>
        <dbReference type="Pfam" id="PF09917"/>
    </source>
</evidence>